<dbReference type="Gene3D" id="3.20.20.370">
    <property type="entry name" value="Glycoside hydrolase/deacetylase"/>
    <property type="match status" value="1"/>
</dbReference>
<evidence type="ECO:0000256" key="1">
    <source>
        <dbReference type="ARBA" id="ARBA00004613"/>
    </source>
</evidence>
<dbReference type="PROSITE" id="PS51677">
    <property type="entry name" value="NODB"/>
    <property type="match status" value="1"/>
</dbReference>
<dbReference type="AlphaFoldDB" id="R3TNM4"/>
<dbReference type="PANTHER" id="PTHR34216">
    <property type="match status" value="1"/>
</dbReference>
<dbReference type="InterPro" id="IPR051398">
    <property type="entry name" value="Polysacch_Deacetylase"/>
</dbReference>
<organism evidence="4 5">
    <name type="scientific">Enterococcus phoeniculicola ATCC BAA-412</name>
    <dbReference type="NCBI Taxonomy" id="1158610"/>
    <lineage>
        <taxon>Bacteria</taxon>
        <taxon>Bacillati</taxon>
        <taxon>Bacillota</taxon>
        <taxon>Bacilli</taxon>
        <taxon>Lactobacillales</taxon>
        <taxon>Enterococcaceae</taxon>
        <taxon>Enterococcus</taxon>
    </lineage>
</organism>
<dbReference type="STRING" id="154621.RV11_GL000659"/>
<sequence>MFRTLVFHEVRPESELALGQRPIQVADGYEDSLPMPLYVSVAHFQEQINFLQEQKYHCLTVNEIKAFYEKNQQLPEKSVFLTFDDCYQSLKEYAYPILKKANMKATVFVVKGWLFSEEETYHPERSQCLSVKEVEAMADVFETANHTTHFHKRKGTTLSQPMWEPKGRVEEDILECNQFVTHKDVFAYPFGLYNQETVSILEEMNFRLAFTTKSGWNSLETPPLELHREVIPEAMSLQAFQLLMKEEA</sequence>
<evidence type="ECO:0000313" key="5">
    <source>
        <dbReference type="Proteomes" id="UP000013785"/>
    </source>
</evidence>
<dbReference type="SUPFAM" id="SSF88713">
    <property type="entry name" value="Glycoside hydrolase/deacetylase"/>
    <property type="match status" value="1"/>
</dbReference>
<dbReference type="GO" id="GO:0005576">
    <property type="term" value="C:extracellular region"/>
    <property type="evidence" value="ECO:0007669"/>
    <property type="project" value="UniProtKB-SubCell"/>
</dbReference>
<evidence type="ECO:0000259" key="3">
    <source>
        <dbReference type="PROSITE" id="PS51677"/>
    </source>
</evidence>
<dbReference type="InterPro" id="IPR002509">
    <property type="entry name" value="NODB_dom"/>
</dbReference>
<protein>
    <recommendedName>
        <fullName evidence="3">NodB homology domain-containing protein</fullName>
    </recommendedName>
</protein>
<dbReference type="PATRIC" id="fig|1158610.3.peg.2097"/>
<proteinExistence type="predicted"/>
<dbReference type="GO" id="GO:0005975">
    <property type="term" value="P:carbohydrate metabolic process"/>
    <property type="evidence" value="ECO:0007669"/>
    <property type="project" value="InterPro"/>
</dbReference>
<dbReference type="Pfam" id="PF01522">
    <property type="entry name" value="Polysacc_deac_1"/>
    <property type="match status" value="1"/>
</dbReference>
<comment type="caution">
    <text evidence="4">The sequence shown here is derived from an EMBL/GenBank/DDBJ whole genome shotgun (WGS) entry which is preliminary data.</text>
</comment>
<name>R3TNM4_9ENTE</name>
<dbReference type="GO" id="GO:0016810">
    <property type="term" value="F:hydrolase activity, acting on carbon-nitrogen (but not peptide) bonds"/>
    <property type="evidence" value="ECO:0007669"/>
    <property type="project" value="InterPro"/>
</dbReference>
<dbReference type="EMBL" id="AJAT01000016">
    <property type="protein sequence ID" value="EOL43124.1"/>
    <property type="molecule type" value="Genomic_DNA"/>
</dbReference>
<comment type="subcellular location">
    <subcellularLocation>
        <location evidence="1">Secreted</location>
    </subcellularLocation>
</comment>
<dbReference type="eggNOG" id="COG0726">
    <property type="taxonomic scope" value="Bacteria"/>
</dbReference>
<dbReference type="HOGENOM" id="CLU_030024_2_2_9"/>
<keyword evidence="5" id="KW-1185">Reference proteome</keyword>
<gene>
    <name evidence="4" type="ORF">UC3_02101</name>
</gene>
<feature type="domain" description="NodB homology" evidence="3">
    <location>
        <begin position="77"/>
        <end position="248"/>
    </location>
</feature>
<dbReference type="PANTHER" id="PTHR34216:SF3">
    <property type="entry name" value="POLY-BETA-1,6-N-ACETYL-D-GLUCOSAMINE N-DEACETYLASE"/>
    <property type="match status" value="1"/>
</dbReference>
<reference evidence="4 5" key="1">
    <citation type="submission" date="2013-02" db="EMBL/GenBank/DDBJ databases">
        <title>The Genome Sequence of Enterococcus phoeniculicola BAA-412.</title>
        <authorList>
            <consortium name="The Broad Institute Genome Sequencing Platform"/>
            <consortium name="The Broad Institute Genome Sequencing Center for Infectious Disease"/>
            <person name="Earl A.M."/>
            <person name="Gilmore M.S."/>
            <person name="Lebreton F."/>
            <person name="Walker B."/>
            <person name="Young S.K."/>
            <person name="Zeng Q."/>
            <person name="Gargeya S."/>
            <person name="Fitzgerald M."/>
            <person name="Haas B."/>
            <person name="Abouelleil A."/>
            <person name="Alvarado L."/>
            <person name="Arachchi H.M."/>
            <person name="Berlin A.M."/>
            <person name="Chapman S.B."/>
            <person name="Dewar J."/>
            <person name="Goldberg J."/>
            <person name="Griggs A."/>
            <person name="Gujja S."/>
            <person name="Hansen M."/>
            <person name="Howarth C."/>
            <person name="Imamovic A."/>
            <person name="Larimer J."/>
            <person name="McCowan C."/>
            <person name="Murphy C."/>
            <person name="Neiman D."/>
            <person name="Pearson M."/>
            <person name="Priest M."/>
            <person name="Roberts A."/>
            <person name="Saif S."/>
            <person name="Shea T."/>
            <person name="Sisk P."/>
            <person name="Sykes S."/>
            <person name="Wortman J."/>
            <person name="Nusbaum C."/>
            <person name="Birren B."/>
        </authorList>
    </citation>
    <scope>NUCLEOTIDE SEQUENCE [LARGE SCALE GENOMIC DNA]</scope>
    <source>
        <strain evidence="4 5">ATCC BAA-412</strain>
    </source>
</reference>
<accession>R3TNM4</accession>
<evidence type="ECO:0000313" key="4">
    <source>
        <dbReference type="EMBL" id="EOL43124.1"/>
    </source>
</evidence>
<dbReference type="CDD" id="cd10966">
    <property type="entry name" value="CE4_yadE_5s"/>
    <property type="match status" value="1"/>
</dbReference>
<evidence type="ECO:0000256" key="2">
    <source>
        <dbReference type="ARBA" id="ARBA00022729"/>
    </source>
</evidence>
<dbReference type="InterPro" id="IPR011330">
    <property type="entry name" value="Glyco_hydro/deAcase_b/a-brl"/>
</dbReference>
<keyword evidence="2" id="KW-0732">Signal</keyword>
<dbReference type="Proteomes" id="UP000013785">
    <property type="component" value="Unassembled WGS sequence"/>
</dbReference>